<evidence type="ECO:0000313" key="1">
    <source>
        <dbReference type="EMBL" id="AHF77277.1"/>
    </source>
</evidence>
<dbReference type="PANTHER" id="PTHR43293:SF3">
    <property type="entry name" value="CHOLESTEROL RING-CLEAVING HYDROLASE IPDB SUBUNIT"/>
    <property type="match status" value="1"/>
</dbReference>
<keyword evidence="2" id="KW-1185">Reference proteome</keyword>
<dbReference type="HOGENOM" id="CLU_049557_0_0_6"/>
<name>W0HXM8_9GAMM</name>
<dbReference type="SUPFAM" id="SSF100950">
    <property type="entry name" value="NagB/RpiA/CoA transferase-like"/>
    <property type="match status" value="1"/>
</dbReference>
<dbReference type="SMART" id="SM00882">
    <property type="entry name" value="CoA_trans"/>
    <property type="match status" value="1"/>
</dbReference>
<sequence>MRSELMKSKLTTLSDAVARIPAGASIALGGSLLRRQPMALVHELIRQQKRDLTLLTWATTLATDMLAANGAIRRWEGIYAGFFRHGLAPNFRRAVQSGQIETHDYSESAFVARFRAAAMGLPYLPSKALLGTGMQGKSPEEITPITCPFTGQPLLALKAADTDFTLLHGYVADEYGNVQWPVVRDSDDIDQMMASASKRLIVTVEKIIPHQQVQERPALTYIPHTLVEALIEVPYAAHPTATDGFYNEDEAALKGWLTASATAEGAAAWLREFVHGCPARQDYVEKVGSLAALSALDVAREFTV</sequence>
<dbReference type="PANTHER" id="PTHR43293">
    <property type="entry name" value="ACETATE COA-TRANSFERASE YDIF"/>
    <property type="match status" value="1"/>
</dbReference>
<evidence type="ECO:0000313" key="2">
    <source>
        <dbReference type="Proteomes" id="UP000019028"/>
    </source>
</evidence>
<protein>
    <submittedName>
        <fullName evidence="1">Putative coenzyme A transferase</fullName>
    </submittedName>
</protein>
<dbReference type="Gene3D" id="3.30.30.40">
    <property type="match status" value="1"/>
</dbReference>
<dbReference type="Gene3D" id="3.40.1080.10">
    <property type="entry name" value="Glutaconate Coenzyme A-transferase"/>
    <property type="match status" value="1"/>
</dbReference>
<dbReference type="InterPro" id="IPR004165">
    <property type="entry name" value="CoA_trans_fam_I"/>
</dbReference>
<proteinExistence type="predicted"/>
<dbReference type="Proteomes" id="UP000019028">
    <property type="component" value="Chromosome"/>
</dbReference>
<dbReference type="PATRIC" id="fig|1239307.3.peg.2472"/>
<accession>W0HXM8</accession>
<gene>
    <name evidence="1" type="ORF">Sant_2232</name>
</gene>
<dbReference type="EMBL" id="CP006569">
    <property type="protein sequence ID" value="AHF77277.1"/>
    <property type="molecule type" value="Genomic_DNA"/>
</dbReference>
<dbReference type="GO" id="GO:0008410">
    <property type="term" value="F:CoA-transferase activity"/>
    <property type="evidence" value="ECO:0007669"/>
    <property type="project" value="InterPro"/>
</dbReference>
<dbReference type="InterPro" id="IPR037171">
    <property type="entry name" value="NagB/RpiA_transferase-like"/>
</dbReference>
<organism evidence="1 2">
    <name type="scientific">Sodalis praecaptivus</name>
    <dbReference type="NCBI Taxonomy" id="1239307"/>
    <lineage>
        <taxon>Bacteria</taxon>
        <taxon>Pseudomonadati</taxon>
        <taxon>Pseudomonadota</taxon>
        <taxon>Gammaproteobacteria</taxon>
        <taxon>Enterobacterales</taxon>
        <taxon>Bruguierivoracaceae</taxon>
        <taxon>Sodalis</taxon>
    </lineage>
</organism>
<reference evidence="1 2" key="1">
    <citation type="journal article" date="2014" name="Genome Biol. Evol.">
        <title>Genome degeneration and adaptation in a nascent stage of symbiosis.</title>
        <authorList>
            <person name="Oakeson K.F."/>
            <person name="Gil R."/>
            <person name="Clayton A.L."/>
            <person name="Dunn D.M."/>
            <person name="von Niederhausern A.C."/>
            <person name="Hamil C."/>
            <person name="Aoyagi A."/>
            <person name="Duval B."/>
            <person name="Baca A."/>
            <person name="Silva F.J."/>
            <person name="Vallier A."/>
            <person name="Jackson D.G."/>
            <person name="Latorre A."/>
            <person name="Weiss R.B."/>
            <person name="Heddi A."/>
            <person name="Moya A."/>
            <person name="Dale C."/>
        </authorList>
    </citation>
    <scope>NUCLEOTIDE SEQUENCE [LARGE SCALE GENOMIC DNA]</scope>
    <source>
        <strain evidence="1 2">HS1</strain>
    </source>
</reference>
<keyword evidence="1" id="KW-0808">Transferase</keyword>
<dbReference type="Pfam" id="PF01144">
    <property type="entry name" value="CoA_trans"/>
    <property type="match status" value="1"/>
</dbReference>
<dbReference type="AlphaFoldDB" id="W0HXM8"/>
<dbReference type="KEGG" id="sod:Sant_2232"/>